<evidence type="ECO:0000313" key="2">
    <source>
        <dbReference type="EMBL" id="GAI16908.1"/>
    </source>
</evidence>
<dbReference type="InterPro" id="IPR029044">
    <property type="entry name" value="Nucleotide-diphossugar_trans"/>
</dbReference>
<dbReference type="GO" id="GO:0016758">
    <property type="term" value="F:hexosyltransferase activity"/>
    <property type="evidence" value="ECO:0007669"/>
    <property type="project" value="UniProtKB-ARBA"/>
</dbReference>
<accession>X1LCR7</accession>
<dbReference type="PANTHER" id="PTHR22916">
    <property type="entry name" value="GLYCOSYLTRANSFERASE"/>
    <property type="match status" value="1"/>
</dbReference>
<dbReference type="Pfam" id="PF00535">
    <property type="entry name" value="Glycos_transf_2"/>
    <property type="match status" value="1"/>
</dbReference>
<feature type="domain" description="Glycosyltransferase 2-like" evidence="1">
    <location>
        <begin position="10"/>
        <end position="81"/>
    </location>
</feature>
<evidence type="ECO:0000259" key="1">
    <source>
        <dbReference type="Pfam" id="PF00535"/>
    </source>
</evidence>
<name>X1LCR7_9ZZZZ</name>
<dbReference type="PANTHER" id="PTHR22916:SF3">
    <property type="entry name" value="UDP-GLCNAC:BETAGAL BETA-1,3-N-ACETYLGLUCOSAMINYLTRANSFERASE-LIKE PROTEIN 1"/>
    <property type="match status" value="1"/>
</dbReference>
<comment type="caution">
    <text evidence="2">The sequence shown here is derived from an EMBL/GenBank/DDBJ whole genome shotgun (WGS) entry which is preliminary data.</text>
</comment>
<dbReference type="InterPro" id="IPR001173">
    <property type="entry name" value="Glyco_trans_2-like"/>
</dbReference>
<proteinExistence type="predicted"/>
<protein>
    <recommendedName>
        <fullName evidence="1">Glycosyltransferase 2-like domain-containing protein</fullName>
    </recommendedName>
</protein>
<dbReference type="EMBL" id="BARV01006786">
    <property type="protein sequence ID" value="GAI16908.1"/>
    <property type="molecule type" value="Genomic_DNA"/>
</dbReference>
<dbReference type="AlphaFoldDB" id="X1LCR7"/>
<dbReference type="SUPFAM" id="SSF53448">
    <property type="entry name" value="Nucleotide-diphospho-sugar transferases"/>
    <property type="match status" value="1"/>
</dbReference>
<reference evidence="2" key="1">
    <citation type="journal article" date="2014" name="Front. Microbiol.">
        <title>High frequency of phylogenetically diverse reductive dehalogenase-homologous genes in deep subseafloor sedimentary metagenomes.</title>
        <authorList>
            <person name="Kawai M."/>
            <person name="Futagami T."/>
            <person name="Toyoda A."/>
            <person name="Takaki Y."/>
            <person name="Nishi S."/>
            <person name="Hori S."/>
            <person name="Arai W."/>
            <person name="Tsubouchi T."/>
            <person name="Morono Y."/>
            <person name="Uchiyama I."/>
            <person name="Ito T."/>
            <person name="Fujiyama A."/>
            <person name="Inagaki F."/>
            <person name="Takami H."/>
        </authorList>
    </citation>
    <scope>NUCLEOTIDE SEQUENCE</scope>
    <source>
        <strain evidence="2">Expedition CK06-06</strain>
    </source>
</reference>
<sequence>MSKNNHPKVSVIIPTYNRANLLPRTIKSVLNQTFRDFELIIVDDGSTDNTKQVIERFQTDLRVKYIYQENSGGPAKINAFIDFI</sequence>
<organism evidence="2">
    <name type="scientific">marine sediment metagenome</name>
    <dbReference type="NCBI Taxonomy" id="412755"/>
    <lineage>
        <taxon>unclassified sequences</taxon>
        <taxon>metagenomes</taxon>
        <taxon>ecological metagenomes</taxon>
    </lineage>
</organism>
<dbReference type="CDD" id="cd00761">
    <property type="entry name" value="Glyco_tranf_GTA_type"/>
    <property type="match status" value="1"/>
</dbReference>
<gene>
    <name evidence="2" type="ORF">S06H3_13897</name>
</gene>
<dbReference type="Gene3D" id="3.90.550.10">
    <property type="entry name" value="Spore Coat Polysaccharide Biosynthesis Protein SpsA, Chain A"/>
    <property type="match status" value="1"/>
</dbReference>